<dbReference type="OrthoDB" id="1079192at2759"/>
<comment type="caution">
    <text evidence="1">The sequence shown here is derived from an EMBL/GenBank/DDBJ whole genome shotgun (WGS) entry which is preliminary data.</text>
</comment>
<dbReference type="Proteomes" id="UP000467841">
    <property type="component" value="Unassembled WGS sequence"/>
</dbReference>
<evidence type="ECO:0000313" key="2">
    <source>
        <dbReference type="Proteomes" id="UP000467841"/>
    </source>
</evidence>
<proteinExistence type="predicted"/>
<dbReference type="InterPro" id="IPR009568">
    <property type="entry name" value="DUF1184"/>
</dbReference>
<sequence>MSMNNRVLRGNERCPSCRYSPYTSKQVPNFTNEKKKQKEEAARLGAELSLYVAEVMFLLSDDMRSLLRFCYWLLSFVGKQQVNGPVVGRLFVVIEHVFETYIQPKNRVYQDGGKSIQWELVGTFGEDFSHGLGGMLHIVSILRMSGRVSPPGLLYYGQKLKKLEDKLTCARHISEANGFAKEAIQPYIVNLWKSLLEPITRPPLVHPMVRFIELLRPLSNEKNKDSCCSGLASLRI</sequence>
<dbReference type="EMBL" id="CACVBM020000166">
    <property type="protein sequence ID" value="CAA7015364.1"/>
    <property type="molecule type" value="Genomic_DNA"/>
</dbReference>
<dbReference type="AlphaFoldDB" id="A0A6D2HL94"/>
<gene>
    <name evidence="1" type="ORF">MERR_LOCUS2599</name>
</gene>
<name>A0A6D2HL94_9BRAS</name>
<protein>
    <submittedName>
        <fullName evidence="1">Uncharacterized protein</fullName>
    </submittedName>
</protein>
<dbReference type="Pfam" id="PF06683">
    <property type="entry name" value="DUF1184"/>
    <property type="match status" value="1"/>
</dbReference>
<evidence type="ECO:0000313" key="1">
    <source>
        <dbReference type="EMBL" id="CAA7015364.1"/>
    </source>
</evidence>
<accession>A0A6D2HL94</accession>
<keyword evidence="2" id="KW-1185">Reference proteome</keyword>
<reference evidence="1" key="1">
    <citation type="submission" date="2020-01" db="EMBL/GenBank/DDBJ databases">
        <authorList>
            <person name="Mishra B."/>
        </authorList>
    </citation>
    <scope>NUCLEOTIDE SEQUENCE [LARGE SCALE GENOMIC DNA]</scope>
</reference>
<organism evidence="1 2">
    <name type="scientific">Microthlaspi erraticum</name>
    <dbReference type="NCBI Taxonomy" id="1685480"/>
    <lineage>
        <taxon>Eukaryota</taxon>
        <taxon>Viridiplantae</taxon>
        <taxon>Streptophyta</taxon>
        <taxon>Embryophyta</taxon>
        <taxon>Tracheophyta</taxon>
        <taxon>Spermatophyta</taxon>
        <taxon>Magnoliopsida</taxon>
        <taxon>eudicotyledons</taxon>
        <taxon>Gunneridae</taxon>
        <taxon>Pentapetalae</taxon>
        <taxon>rosids</taxon>
        <taxon>malvids</taxon>
        <taxon>Brassicales</taxon>
        <taxon>Brassicaceae</taxon>
        <taxon>Coluteocarpeae</taxon>
        <taxon>Microthlaspi</taxon>
    </lineage>
</organism>